<evidence type="ECO:0000256" key="3">
    <source>
        <dbReference type="ARBA" id="ARBA00022475"/>
    </source>
</evidence>
<evidence type="ECO:0000256" key="1">
    <source>
        <dbReference type="ARBA" id="ARBA00004342"/>
    </source>
</evidence>
<dbReference type="SMART" id="SM00173">
    <property type="entry name" value="RAS"/>
    <property type="match status" value="1"/>
</dbReference>
<dbReference type="GO" id="GO:0003924">
    <property type="term" value="F:GTPase activity"/>
    <property type="evidence" value="ECO:0007669"/>
    <property type="project" value="InterPro"/>
</dbReference>
<dbReference type="Pfam" id="PF00071">
    <property type="entry name" value="Ras"/>
    <property type="match status" value="1"/>
</dbReference>
<keyword evidence="5" id="KW-0547">Nucleotide-binding</keyword>
<evidence type="ECO:0000256" key="7">
    <source>
        <dbReference type="ARBA" id="ARBA00023136"/>
    </source>
</evidence>
<dbReference type="FunFam" id="3.40.50.300:FF:000983">
    <property type="entry name" value="Rho family GTPase"/>
    <property type="match status" value="1"/>
</dbReference>
<gene>
    <name evidence="11" type="ORF">CDAUBV1_LOCUS308</name>
</gene>
<dbReference type="SMART" id="SM00175">
    <property type="entry name" value="RAB"/>
    <property type="match status" value="1"/>
</dbReference>
<dbReference type="Gene3D" id="3.40.50.300">
    <property type="entry name" value="P-loop containing nucleotide triphosphate hydrolases"/>
    <property type="match status" value="1"/>
</dbReference>
<dbReference type="GO" id="GO:0005525">
    <property type="term" value="F:GTP binding"/>
    <property type="evidence" value="ECO:0007669"/>
    <property type="project" value="UniProtKB-KW"/>
</dbReference>
<dbReference type="InterPro" id="IPR005225">
    <property type="entry name" value="Small_GTP-bd"/>
</dbReference>
<comment type="subcellular location">
    <subcellularLocation>
        <location evidence="1">Cell membrane</location>
        <topology evidence="1">Lipid-anchor</topology>
        <orientation evidence="1">Cytoplasmic side</orientation>
    </subcellularLocation>
</comment>
<reference evidence="11" key="1">
    <citation type="submission" date="2024-06" db="EMBL/GenBank/DDBJ databases">
        <authorList>
            <person name="Liu X."/>
            <person name="Lenzi L."/>
            <person name="Haldenby T S."/>
            <person name="Uol C."/>
        </authorList>
    </citation>
    <scope>NUCLEOTIDE SEQUENCE</scope>
</reference>
<keyword evidence="9" id="KW-0636">Prenylation</keyword>
<dbReference type="InterPro" id="IPR001806">
    <property type="entry name" value="Small_GTPase"/>
</dbReference>
<dbReference type="PANTHER" id="PTHR24072">
    <property type="entry name" value="RHO FAMILY GTPASE"/>
    <property type="match status" value="1"/>
</dbReference>
<keyword evidence="6" id="KW-0342">GTP-binding</keyword>
<dbReference type="SMART" id="SM00176">
    <property type="entry name" value="RAN"/>
    <property type="match status" value="1"/>
</dbReference>
<dbReference type="PROSITE" id="PS51420">
    <property type="entry name" value="RHO"/>
    <property type="match status" value="1"/>
</dbReference>
<dbReference type="AlphaFoldDB" id="A0AAV2SWN8"/>
<dbReference type="PROSITE" id="PS51421">
    <property type="entry name" value="RAS"/>
    <property type="match status" value="1"/>
</dbReference>
<evidence type="ECO:0000256" key="10">
    <source>
        <dbReference type="SAM" id="MobiDB-lite"/>
    </source>
</evidence>
<dbReference type="NCBIfam" id="TIGR00231">
    <property type="entry name" value="small_GTP"/>
    <property type="match status" value="1"/>
</dbReference>
<dbReference type="SUPFAM" id="SSF52540">
    <property type="entry name" value="P-loop containing nucleoside triphosphate hydrolases"/>
    <property type="match status" value="1"/>
</dbReference>
<feature type="region of interest" description="Disordered" evidence="10">
    <location>
        <begin position="184"/>
        <end position="220"/>
    </location>
</feature>
<dbReference type="Proteomes" id="UP001497525">
    <property type="component" value="Unassembled WGS sequence"/>
</dbReference>
<sequence length="220" mass="24664">MSEKSVKIVVVGDGAVGKTCMLITYIQEKFPTEYVPTVFENYSGSVTVDNKTVHFELWDTAGQEEYGHLRPLTYPGTDVFVLCFCIANETSYRNVESKWINELTQYAPNTPIILVGTKIDMRKDNVAPSLLNFIPNNKGRQLARRINACAYLECSALTNEGVQDVFRRAIEQGILNAAASSSVRMNGKKPCGKYSRSGSMSSVSSRSTSRHRHHHRHKRL</sequence>
<evidence type="ECO:0000256" key="8">
    <source>
        <dbReference type="ARBA" id="ARBA00023288"/>
    </source>
</evidence>
<keyword evidence="8" id="KW-0449">Lipoprotein</keyword>
<proteinExistence type="inferred from homology"/>
<keyword evidence="7" id="KW-0472">Membrane</keyword>
<dbReference type="InterPro" id="IPR003578">
    <property type="entry name" value="Small_GTPase_Rho"/>
</dbReference>
<organism evidence="11 12">
    <name type="scientific">Calicophoron daubneyi</name>
    <name type="common">Rumen fluke</name>
    <name type="synonym">Paramphistomum daubneyi</name>
    <dbReference type="NCBI Taxonomy" id="300641"/>
    <lineage>
        <taxon>Eukaryota</taxon>
        <taxon>Metazoa</taxon>
        <taxon>Spiralia</taxon>
        <taxon>Lophotrochozoa</taxon>
        <taxon>Platyhelminthes</taxon>
        <taxon>Trematoda</taxon>
        <taxon>Digenea</taxon>
        <taxon>Plagiorchiida</taxon>
        <taxon>Pronocephalata</taxon>
        <taxon>Paramphistomoidea</taxon>
        <taxon>Paramphistomidae</taxon>
        <taxon>Calicophoron</taxon>
    </lineage>
</organism>
<feature type="compositionally biased region" description="Basic residues" evidence="10">
    <location>
        <begin position="208"/>
        <end position="220"/>
    </location>
</feature>
<keyword evidence="3" id="KW-1003">Cell membrane</keyword>
<evidence type="ECO:0000256" key="2">
    <source>
        <dbReference type="ARBA" id="ARBA00010142"/>
    </source>
</evidence>
<name>A0AAV2SWN8_CALDB</name>
<dbReference type="SMART" id="SM00174">
    <property type="entry name" value="RHO"/>
    <property type="match status" value="1"/>
</dbReference>
<keyword evidence="4" id="KW-0488">Methylation</keyword>
<dbReference type="PRINTS" id="PR00449">
    <property type="entry name" value="RASTRNSFRMNG"/>
</dbReference>
<dbReference type="PROSITE" id="PS51419">
    <property type="entry name" value="RAB"/>
    <property type="match status" value="1"/>
</dbReference>
<dbReference type="GO" id="GO:0007264">
    <property type="term" value="P:small GTPase-mediated signal transduction"/>
    <property type="evidence" value="ECO:0007669"/>
    <property type="project" value="InterPro"/>
</dbReference>
<comment type="similarity">
    <text evidence="2">Belongs to the small GTPase superfamily. Rho family.</text>
</comment>
<accession>A0AAV2SWN8</accession>
<dbReference type="EMBL" id="CAXLJL010000001">
    <property type="protein sequence ID" value="CAL5129380.1"/>
    <property type="molecule type" value="Genomic_DNA"/>
</dbReference>
<evidence type="ECO:0000313" key="12">
    <source>
        <dbReference type="Proteomes" id="UP001497525"/>
    </source>
</evidence>
<evidence type="ECO:0000256" key="4">
    <source>
        <dbReference type="ARBA" id="ARBA00022481"/>
    </source>
</evidence>
<evidence type="ECO:0000256" key="9">
    <source>
        <dbReference type="ARBA" id="ARBA00023289"/>
    </source>
</evidence>
<comment type="caution">
    <text evidence="11">The sequence shown here is derived from an EMBL/GenBank/DDBJ whole genome shotgun (WGS) entry which is preliminary data.</text>
</comment>
<dbReference type="InterPro" id="IPR027417">
    <property type="entry name" value="P-loop_NTPase"/>
</dbReference>
<protein>
    <submittedName>
        <fullName evidence="11">Uncharacterized protein</fullName>
    </submittedName>
</protein>
<feature type="compositionally biased region" description="Low complexity" evidence="10">
    <location>
        <begin position="195"/>
        <end position="207"/>
    </location>
</feature>
<dbReference type="CDD" id="cd00157">
    <property type="entry name" value="Rho"/>
    <property type="match status" value="1"/>
</dbReference>
<evidence type="ECO:0000256" key="5">
    <source>
        <dbReference type="ARBA" id="ARBA00022741"/>
    </source>
</evidence>
<dbReference type="GO" id="GO:0005886">
    <property type="term" value="C:plasma membrane"/>
    <property type="evidence" value="ECO:0007669"/>
    <property type="project" value="UniProtKB-SubCell"/>
</dbReference>
<evidence type="ECO:0000313" key="11">
    <source>
        <dbReference type="EMBL" id="CAL5129380.1"/>
    </source>
</evidence>
<evidence type="ECO:0000256" key="6">
    <source>
        <dbReference type="ARBA" id="ARBA00023134"/>
    </source>
</evidence>